<keyword evidence="1" id="KW-0677">Repeat</keyword>
<dbReference type="SUPFAM" id="SSF48403">
    <property type="entry name" value="Ankyrin repeat"/>
    <property type="match status" value="1"/>
</dbReference>
<dbReference type="InterPro" id="IPR002110">
    <property type="entry name" value="Ankyrin_rpt"/>
</dbReference>
<feature type="repeat" description="ANK" evidence="3">
    <location>
        <begin position="31"/>
        <end position="56"/>
    </location>
</feature>
<comment type="caution">
    <text evidence="4">The sequence shown here is derived from an EMBL/GenBank/DDBJ whole genome shotgun (WGS) entry which is preliminary data.</text>
</comment>
<evidence type="ECO:0000256" key="2">
    <source>
        <dbReference type="ARBA" id="ARBA00023043"/>
    </source>
</evidence>
<sequence length="56" mass="6107">TPLHWAVKKGHSAAIKFVLKAGAQIESRYMKGRTPLAWADRRGHTAGVRPLLDNGA</sequence>
<dbReference type="InterPro" id="IPR036770">
    <property type="entry name" value="Ankyrin_rpt-contain_sf"/>
</dbReference>
<accession>A0AAE1CHK4</accession>
<gene>
    <name evidence="4" type="ORF">B0T22DRAFT_344449</name>
</gene>
<dbReference type="PROSITE" id="PS50088">
    <property type="entry name" value="ANK_REPEAT"/>
    <property type="match status" value="2"/>
</dbReference>
<dbReference type="PROSITE" id="PS50297">
    <property type="entry name" value="ANK_REP_REGION"/>
    <property type="match status" value="2"/>
</dbReference>
<keyword evidence="2 3" id="KW-0040">ANK repeat</keyword>
<name>A0AAE1CHK4_9PEZI</name>
<feature type="non-terminal residue" evidence="4">
    <location>
        <position position="56"/>
    </location>
</feature>
<reference evidence="4" key="1">
    <citation type="journal article" date="2023" name="Mol. Phylogenet. Evol.">
        <title>Genome-scale phylogeny and comparative genomics of the fungal order Sordariales.</title>
        <authorList>
            <person name="Hensen N."/>
            <person name="Bonometti L."/>
            <person name="Westerberg I."/>
            <person name="Brannstrom I.O."/>
            <person name="Guillou S."/>
            <person name="Cros-Aarteil S."/>
            <person name="Calhoun S."/>
            <person name="Haridas S."/>
            <person name="Kuo A."/>
            <person name="Mondo S."/>
            <person name="Pangilinan J."/>
            <person name="Riley R."/>
            <person name="LaButti K."/>
            <person name="Andreopoulos B."/>
            <person name="Lipzen A."/>
            <person name="Chen C."/>
            <person name="Yan M."/>
            <person name="Daum C."/>
            <person name="Ng V."/>
            <person name="Clum A."/>
            <person name="Steindorff A."/>
            <person name="Ohm R.A."/>
            <person name="Martin F."/>
            <person name="Silar P."/>
            <person name="Natvig D.O."/>
            <person name="Lalanne C."/>
            <person name="Gautier V."/>
            <person name="Ament-Velasquez S.L."/>
            <person name="Kruys A."/>
            <person name="Hutchinson M.I."/>
            <person name="Powell A.J."/>
            <person name="Barry K."/>
            <person name="Miller A.N."/>
            <person name="Grigoriev I.V."/>
            <person name="Debuchy R."/>
            <person name="Gladieux P."/>
            <person name="Hiltunen Thoren M."/>
            <person name="Johannesson H."/>
        </authorList>
    </citation>
    <scope>NUCLEOTIDE SEQUENCE</scope>
    <source>
        <strain evidence="4">CBS 314.62</strain>
    </source>
</reference>
<protein>
    <recommendedName>
        <fullName evidence="6">Ankyrin</fullName>
    </recommendedName>
</protein>
<dbReference type="Proteomes" id="UP001270362">
    <property type="component" value="Unassembled WGS sequence"/>
</dbReference>
<evidence type="ECO:0000256" key="3">
    <source>
        <dbReference type="PROSITE-ProRule" id="PRU00023"/>
    </source>
</evidence>
<reference evidence="4" key="2">
    <citation type="submission" date="2023-06" db="EMBL/GenBank/DDBJ databases">
        <authorList>
            <consortium name="Lawrence Berkeley National Laboratory"/>
            <person name="Haridas S."/>
            <person name="Hensen N."/>
            <person name="Bonometti L."/>
            <person name="Westerberg I."/>
            <person name="Brannstrom I.O."/>
            <person name="Guillou S."/>
            <person name="Cros-Aarteil S."/>
            <person name="Calhoun S."/>
            <person name="Kuo A."/>
            <person name="Mondo S."/>
            <person name="Pangilinan J."/>
            <person name="Riley R."/>
            <person name="Labutti K."/>
            <person name="Andreopoulos B."/>
            <person name="Lipzen A."/>
            <person name="Chen C."/>
            <person name="Yanf M."/>
            <person name="Daum C."/>
            <person name="Ng V."/>
            <person name="Clum A."/>
            <person name="Steindorff A."/>
            <person name="Ohm R."/>
            <person name="Martin F."/>
            <person name="Silar P."/>
            <person name="Natvig D."/>
            <person name="Lalanne C."/>
            <person name="Gautier V."/>
            <person name="Ament-Velasquez S.L."/>
            <person name="Kruys A."/>
            <person name="Hutchinson M.I."/>
            <person name="Powell A.J."/>
            <person name="Barry K."/>
            <person name="Miller A.N."/>
            <person name="Grigoriev I.V."/>
            <person name="Debuchy R."/>
            <person name="Gladieux P."/>
            <person name="Thoren M.H."/>
            <person name="Johannesson H."/>
        </authorList>
    </citation>
    <scope>NUCLEOTIDE SEQUENCE</scope>
    <source>
        <strain evidence="4">CBS 314.62</strain>
    </source>
</reference>
<feature type="non-terminal residue" evidence="4">
    <location>
        <position position="1"/>
    </location>
</feature>
<evidence type="ECO:0008006" key="6">
    <source>
        <dbReference type="Google" id="ProtNLM"/>
    </source>
</evidence>
<evidence type="ECO:0000256" key="1">
    <source>
        <dbReference type="ARBA" id="ARBA00022737"/>
    </source>
</evidence>
<evidence type="ECO:0000313" key="5">
    <source>
        <dbReference type="Proteomes" id="UP001270362"/>
    </source>
</evidence>
<proteinExistence type="predicted"/>
<dbReference type="PANTHER" id="PTHR24171">
    <property type="entry name" value="ANKYRIN REPEAT DOMAIN-CONTAINING PROTEIN 39-RELATED"/>
    <property type="match status" value="1"/>
</dbReference>
<keyword evidence="5" id="KW-1185">Reference proteome</keyword>
<evidence type="ECO:0000313" key="4">
    <source>
        <dbReference type="EMBL" id="KAK3694615.1"/>
    </source>
</evidence>
<dbReference type="AlphaFoldDB" id="A0AAE1CHK4"/>
<dbReference type="Pfam" id="PF12796">
    <property type="entry name" value="Ank_2"/>
    <property type="match status" value="1"/>
</dbReference>
<feature type="repeat" description="ANK" evidence="3">
    <location>
        <begin position="1"/>
        <end position="30"/>
    </location>
</feature>
<dbReference type="EMBL" id="JAULSO010000001">
    <property type="protein sequence ID" value="KAK3694615.1"/>
    <property type="molecule type" value="Genomic_DNA"/>
</dbReference>
<organism evidence="4 5">
    <name type="scientific">Podospora appendiculata</name>
    <dbReference type="NCBI Taxonomy" id="314037"/>
    <lineage>
        <taxon>Eukaryota</taxon>
        <taxon>Fungi</taxon>
        <taxon>Dikarya</taxon>
        <taxon>Ascomycota</taxon>
        <taxon>Pezizomycotina</taxon>
        <taxon>Sordariomycetes</taxon>
        <taxon>Sordariomycetidae</taxon>
        <taxon>Sordariales</taxon>
        <taxon>Podosporaceae</taxon>
        <taxon>Podospora</taxon>
    </lineage>
</organism>
<dbReference type="Gene3D" id="1.25.40.20">
    <property type="entry name" value="Ankyrin repeat-containing domain"/>
    <property type="match status" value="1"/>
</dbReference>